<keyword evidence="2" id="KW-0479">Metal-binding</keyword>
<dbReference type="PROSITE" id="PS50222">
    <property type="entry name" value="EF_HAND_2"/>
    <property type="match status" value="5"/>
</dbReference>
<feature type="domain" description="EF-hand" evidence="14">
    <location>
        <begin position="232"/>
        <end position="267"/>
    </location>
</feature>
<keyword evidence="8" id="KW-0143">Chaperone</keyword>
<keyword evidence="5" id="KW-0256">Endoplasmic reticulum</keyword>
<evidence type="ECO:0000256" key="7">
    <source>
        <dbReference type="ARBA" id="ARBA00023180"/>
    </source>
</evidence>
<dbReference type="GO" id="GO:0015031">
    <property type="term" value="P:protein transport"/>
    <property type="evidence" value="ECO:0007669"/>
    <property type="project" value="UniProtKB-ARBA"/>
</dbReference>
<comment type="caution">
    <text evidence="15">The sequence shown here is derived from an EMBL/GenBank/DDBJ whole genome shotgun (WGS) entry which is preliminary data.</text>
</comment>
<dbReference type="EMBL" id="LSMT01000131">
    <property type="protein sequence ID" value="PFX26229.1"/>
    <property type="molecule type" value="Genomic_DNA"/>
</dbReference>
<evidence type="ECO:0000256" key="1">
    <source>
        <dbReference type="ARBA" id="ARBA00004319"/>
    </source>
</evidence>
<comment type="subunit">
    <text evidence="10">Interacts with PCSK6 (immature form including the propeptide); probably involved in the maturation and the secretion of PCSK6.</text>
</comment>
<comment type="function">
    <text evidence="9">Probable molecular chaperone assisting protein biosynthesis and transport in the endoplasmic reticulum. Required for the proper biosynthesis and transport of pulmonary surfactant-associated protein A/SP-A, pulmonary surfactant-associated protein D/SP-D and the lipid transporter ABCA3. By regulating both the proper expression and the degradation through the endoplasmic reticulum-associated protein degradation pathway of these proteins plays a crucial role in pulmonary surfactant homeostasis. Has an anti-fibrotic activity by negatively regulating the secretion of type I and type III collagens. This calcium-binding protein also transiently associates with immature PCSK6 and regulates its secretion.</text>
</comment>
<keyword evidence="6" id="KW-0106">Calcium</keyword>
<dbReference type="InterPro" id="IPR002048">
    <property type="entry name" value="EF_hand_dom"/>
</dbReference>
<accession>A0A2B4SAV6</accession>
<reference evidence="16" key="1">
    <citation type="journal article" date="2017" name="bioRxiv">
        <title>Comparative analysis of the genomes of Stylophora pistillata and Acropora digitifera provides evidence for extensive differences between species of corals.</title>
        <authorList>
            <person name="Voolstra C.R."/>
            <person name="Li Y."/>
            <person name="Liew Y.J."/>
            <person name="Baumgarten S."/>
            <person name="Zoccola D."/>
            <person name="Flot J.-F."/>
            <person name="Tambutte S."/>
            <person name="Allemand D."/>
            <person name="Aranda M."/>
        </authorList>
    </citation>
    <scope>NUCLEOTIDE SEQUENCE [LARGE SCALE GENOMIC DNA]</scope>
</reference>
<evidence type="ECO:0000256" key="5">
    <source>
        <dbReference type="ARBA" id="ARBA00022824"/>
    </source>
</evidence>
<evidence type="ECO:0000256" key="11">
    <source>
        <dbReference type="ARBA" id="ARBA00072696"/>
    </source>
</evidence>
<dbReference type="AlphaFoldDB" id="A0A2B4SAV6"/>
<dbReference type="PROSITE" id="PS00018">
    <property type="entry name" value="EF_HAND_1"/>
    <property type="match status" value="6"/>
</dbReference>
<feature type="chain" id="PRO_5012021599" description="Reticulocalbin-3" evidence="13">
    <location>
        <begin position="25"/>
        <end position="319"/>
    </location>
</feature>
<dbReference type="InterPro" id="IPR011992">
    <property type="entry name" value="EF-hand-dom_pair"/>
</dbReference>
<feature type="domain" description="EF-hand" evidence="14">
    <location>
        <begin position="159"/>
        <end position="188"/>
    </location>
</feature>
<evidence type="ECO:0000256" key="12">
    <source>
        <dbReference type="SAM" id="MobiDB-lite"/>
    </source>
</evidence>
<dbReference type="GO" id="GO:0005509">
    <property type="term" value="F:calcium ion binding"/>
    <property type="evidence" value="ECO:0007669"/>
    <property type="project" value="InterPro"/>
</dbReference>
<keyword evidence="16" id="KW-1185">Reference proteome</keyword>
<proteinExistence type="predicted"/>
<dbReference type="PANTHER" id="PTHR10827:SF52">
    <property type="entry name" value="IP16409P"/>
    <property type="match status" value="1"/>
</dbReference>
<dbReference type="OrthoDB" id="293868at2759"/>
<evidence type="ECO:0000256" key="9">
    <source>
        <dbReference type="ARBA" id="ARBA00056975"/>
    </source>
</evidence>
<evidence type="ECO:0000256" key="2">
    <source>
        <dbReference type="ARBA" id="ARBA00022723"/>
    </source>
</evidence>
<keyword evidence="4" id="KW-0677">Repeat</keyword>
<dbReference type="Gene3D" id="1.10.238.10">
    <property type="entry name" value="EF-hand"/>
    <property type="match status" value="2"/>
</dbReference>
<evidence type="ECO:0000259" key="14">
    <source>
        <dbReference type="PROSITE" id="PS50222"/>
    </source>
</evidence>
<comment type="subcellular location">
    <subcellularLocation>
        <location evidence="1">Endoplasmic reticulum lumen</location>
    </subcellularLocation>
</comment>
<sequence>MEGILYILMCALLVNSCICAATTARENRPKPHEDISLSEKEHEVDGEHSSEYDHEAFLGDMKDEYDDLPQEEAIRRLKVLVKKVDADKDGFVTEEELTKWVRDVFSKRLLEGVDEDLKSKDTDGNGKLTWDEYTKATYGPEEMEDDADEETKKLLNTDKRRFDTADKDKDGALTKEEFVHFMHPESSSEMGDIHVLETIEDIDRDKDGFVSMKEFLGDFEDPDDKEADEPEWVKEETKRFNEEYDKNHDGKLDKDEVRQWILPETDHMMALEESKHLIQSADENKDGKLSEEEIAQHHDVFVGSEATDYGRALPKHEEL</sequence>
<feature type="domain" description="EF-hand" evidence="14">
    <location>
        <begin position="269"/>
        <end position="304"/>
    </location>
</feature>
<dbReference type="InterPro" id="IPR018247">
    <property type="entry name" value="EF_Hand_1_Ca_BS"/>
</dbReference>
<evidence type="ECO:0000256" key="4">
    <source>
        <dbReference type="ARBA" id="ARBA00022737"/>
    </source>
</evidence>
<evidence type="ECO:0000256" key="8">
    <source>
        <dbReference type="ARBA" id="ARBA00023186"/>
    </source>
</evidence>
<dbReference type="Proteomes" id="UP000225706">
    <property type="component" value="Unassembled WGS sequence"/>
</dbReference>
<dbReference type="FunFam" id="1.10.238.10:FF:000104">
    <property type="entry name" value="calumenin isoform X1"/>
    <property type="match status" value="1"/>
</dbReference>
<dbReference type="PANTHER" id="PTHR10827">
    <property type="entry name" value="RETICULOCALBIN"/>
    <property type="match status" value="1"/>
</dbReference>
<dbReference type="Pfam" id="PF13499">
    <property type="entry name" value="EF-hand_7"/>
    <property type="match status" value="3"/>
</dbReference>
<keyword evidence="7" id="KW-0325">Glycoprotein</keyword>
<evidence type="ECO:0000256" key="13">
    <source>
        <dbReference type="SAM" id="SignalP"/>
    </source>
</evidence>
<name>A0A2B4SAV6_STYPI</name>
<evidence type="ECO:0000313" key="15">
    <source>
        <dbReference type="EMBL" id="PFX26229.1"/>
    </source>
</evidence>
<evidence type="ECO:0000256" key="10">
    <source>
        <dbReference type="ARBA" id="ARBA00063143"/>
    </source>
</evidence>
<protein>
    <recommendedName>
        <fullName evidence="11">Reticulocalbin-3</fullName>
    </recommendedName>
</protein>
<dbReference type="SUPFAM" id="SSF47473">
    <property type="entry name" value="EF-hand"/>
    <property type="match status" value="2"/>
</dbReference>
<dbReference type="CDD" id="cd16226">
    <property type="entry name" value="EFh_CREC_Calumenin_like"/>
    <property type="match status" value="1"/>
</dbReference>
<evidence type="ECO:0000256" key="6">
    <source>
        <dbReference type="ARBA" id="ARBA00022837"/>
    </source>
</evidence>
<feature type="region of interest" description="Disordered" evidence="12">
    <location>
        <begin position="28"/>
        <end position="53"/>
    </location>
</feature>
<feature type="domain" description="EF-hand" evidence="14">
    <location>
        <begin position="72"/>
        <end position="107"/>
    </location>
</feature>
<keyword evidence="3 13" id="KW-0732">Signal</keyword>
<dbReference type="SMART" id="SM00054">
    <property type="entry name" value="EFh"/>
    <property type="match status" value="5"/>
</dbReference>
<gene>
    <name evidence="15" type="primary">calua</name>
    <name evidence="15" type="ORF">AWC38_SpisGene9094</name>
</gene>
<organism evidence="15 16">
    <name type="scientific">Stylophora pistillata</name>
    <name type="common">Smooth cauliflower coral</name>
    <dbReference type="NCBI Taxonomy" id="50429"/>
    <lineage>
        <taxon>Eukaryota</taxon>
        <taxon>Metazoa</taxon>
        <taxon>Cnidaria</taxon>
        <taxon>Anthozoa</taxon>
        <taxon>Hexacorallia</taxon>
        <taxon>Scleractinia</taxon>
        <taxon>Astrocoeniina</taxon>
        <taxon>Pocilloporidae</taxon>
        <taxon>Stylophora</taxon>
    </lineage>
</organism>
<evidence type="ECO:0000256" key="3">
    <source>
        <dbReference type="ARBA" id="ARBA00022729"/>
    </source>
</evidence>
<evidence type="ECO:0000313" key="16">
    <source>
        <dbReference type="Proteomes" id="UP000225706"/>
    </source>
</evidence>
<feature type="signal peptide" evidence="13">
    <location>
        <begin position="1"/>
        <end position="24"/>
    </location>
</feature>
<dbReference type="GO" id="GO:0005788">
    <property type="term" value="C:endoplasmic reticulum lumen"/>
    <property type="evidence" value="ECO:0007669"/>
    <property type="project" value="UniProtKB-SubCell"/>
</dbReference>
<feature type="domain" description="EF-hand" evidence="14">
    <location>
        <begin position="190"/>
        <end position="225"/>
    </location>
</feature>